<comment type="caution">
    <text evidence="1">The sequence shown here is derived from an EMBL/GenBank/DDBJ whole genome shotgun (WGS) entry which is preliminary data.</text>
</comment>
<name>A0AAD2F305_9RALS</name>
<sequence length="135" mass="14736">MARLQRHLQRLGDRLGMQAVMHAVAHDLARVGVSHQTQVRTALGGRQIGNVGHPDLLRPGGDDLVRAVLEQIGMAPEAMMTVCGLVIRPLRHDQQPGCTQDIEQAIPANLDACLGQRRAQHVLELARTQARLAQP</sequence>
<proteinExistence type="predicted"/>
<organism evidence="1 2">
    <name type="scientific">Ralstonia thomasii</name>
    <dbReference type="NCBI Taxonomy" id="3058596"/>
    <lineage>
        <taxon>Bacteria</taxon>
        <taxon>Pseudomonadati</taxon>
        <taxon>Pseudomonadota</taxon>
        <taxon>Betaproteobacteria</taxon>
        <taxon>Burkholderiales</taxon>
        <taxon>Burkholderiaceae</taxon>
        <taxon>Ralstonia</taxon>
    </lineage>
</organism>
<reference evidence="1" key="1">
    <citation type="submission" date="2023-07" db="EMBL/GenBank/DDBJ databases">
        <authorList>
            <person name="Peeters C."/>
        </authorList>
    </citation>
    <scope>NUCLEOTIDE SEQUENCE</scope>
    <source>
        <strain evidence="1">R-77560</strain>
    </source>
</reference>
<evidence type="ECO:0000313" key="2">
    <source>
        <dbReference type="Proteomes" id="UP001189756"/>
    </source>
</evidence>
<dbReference type="AntiFam" id="ANF00009">
    <property type="entry name" value="Shadow ORF (opposite transposase protein)"/>
</dbReference>
<protein>
    <submittedName>
        <fullName evidence="1">Uncharacterized protein</fullName>
    </submittedName>
</protein>
<dbReference type="Proteomes" id="UP001189756">
    <property type="component" value="Unassembled WGS sequence"/>
</dbReference>
<dbReference type="EMBL" id="CATZAZ010000030">
    <property type="protein sequence ID" value="CAJ0808897.1"/>
    <property type="molecule type" value="Genomic_DNA"/>
</dbReference>
<evidence type="ECO:0000313" key="1">
    <source>
        <dbReference type="EMBL" id="CAJ0808897.1"/>
    </source>
</evidence>
<accession>A0AAD2F305</accession>
<dbReference type="AlphaFoldDB" id="A0AAD2F305"/>
<gene>
    <name evidence="1" type="ORF">R77560_04811</name>
</gene>